<evidence type="ECO:0000313" key="3">
    <source>
        <dbReference type="Proteomes" id="UP001397290"/>
    </source>
</evidence>
<evidence type="ECO:0000313" key="2">
    <source>
        <dbReference type="EMBL" id="KAK8144862.1"/>
    </source>
</evidence>
<keyword evidence="3" id="KW-1185">Reference proteome</keyword>
<name>A0AAW0RRL2_9HYPO</name>
<dbReference type="Proteomes" id="UP001397290">
    <property type="component" value="Unassembled WGS sequence"/>
</dbReference>
<evidence type="ECO:0000256" key="1">
    <source>
        <dbReference type="SAM" id="MobiDB-lite"/>
    </source>
</evidence>
<dbReference type="AlphaFoldDB" id="A0AAW0RRL2"/>
<protein>
    <submittedName>
        <fullName evidence="2">Uncharacterized protein</fullName>
    </submittedName>
</protein>
<reference evidence="2 3" key="1">
    <citation type="submission" date="2020-02" db="EMBL/GenBank/DDBJ databases">
        <title>Comparative genomics of the hypocrealean fungal genus Beauvera.</title>
        <authorList>
            <person name="Showalter D.N."/>
            <person name="Bushley K.E."/>
            <person name="Rehner S.A."/>
        </authorList>
    </citation>
    <scope>NUCLEOTIDE SEQUENCE [LARGE SCALE GENOMIC DNA]</scope>
    <source>
        <strain evidence="2 3">ARSEF4384</strain>
    </source>
</reference>
<dbReference type="EMBL" id="JAAHCF010000342">
    <property type="protein sequence ID" value="KAK8144862.1"/>
    <property type="molecule type" value="Genomic_DNA"/>
</dbReference>
<sequence length="70" mass="7732">MPFFKKSKKADLGSTASEVTLVDPSACQAATKGMSQAIKPKPKHPKQKPLTSEMDKWNTIEARLAYIINK</sequence>
<organism evidence="2 3">
    <name type="scientific">Beauveria asiatica</name>
    <dbReference type="NCBI Taxonomy" id="1069075"/>
    <lineage>
        <taxon>Eukaryota</taxon>
        <taxon>Fungi</taxon>
        <taxon>Dikarya</taxon>
        <taxon>Ascomycota</taxon>
        <taxon>Pezizomycotina</taxon>
        <taxon>Sordariomycetes</taxon>
        <taxon>Hypocreomycetidae</taxon>
        <taxon>Hypocreales</taxon>
        <taxon>Cordycipitaceae</taxon>
        <taxon>Beauveria</taxon>
    </lineage>
</organism>
<accession>A0AAW0RRL2</accession>
<comment type="caution">
    <text evidence="2">The sequence shown here is derived from an EMBL/GenBank/DDBJ whole genome shotgun (WGS) entry which is preliminary data.</text>
</comment>
<gene>
    <name evidence="2" type="ORF">G3M48_005225</name>
</gene>
<proteinExistence type="predicted"/>
<feature type="region of interest" description="Disordered" evidence="1">
    <location>
        <begin position="32"/>
        <end position="53"/>
    </location>
</feature>